<feature type="domain" description="Shikimate dehydrogenase substrate binding N-terminal" evidence="9">
    <location>
        <begin position="20"/>
        <end position="102"/>
    </location>
</feature>
<dbReference type="GO" id="GO:0008652">
    <property type="term" value="P:amino acid biosynthetic process"/>
    <property type="evidence" value="ECO:0007669"/>
    <property type="project" value="UniProtKB-KW"/>
</dbReference>
<dbReference type="CDD" id="cd01065">
    <property type="entry name" value="NAD_bind_Shikimate_DH"/>
    <property type="match status" value="1"/>
</dbReference>
<feature type="binding site" evidence="7">
    <location>
        <position position="261"/>
    </location>
    <ligand>
        <name>shikimate</name>
        <dbReference type="ChEBI" id="CHEBI:36208"/>
    </ligand>
</feature>
<feature type="binding site" evidence="7">
    <location>
        <begin position="28"/>
        <end position="30"/>
    </location>
    <ligand>
        <name>shikimate</name>
        <dbReference type="ChEBI" id="CHEBI:36208"/>
    </ligand>
</feature>
<feature type="binding site" evidence="7">
    <location>
        <begin position="141"/>
        <end position="145"/>
    </location>
    <ligand>
        <name>NADP(+)</name>
        <dbReference type="ChEBI" id="CHEBI:58349"/>
    </ligand>
</feature>
<dbReference type="AlphaFoldDB" id="A0A4R3L6C9"/>
<dbReference type="Proteomes" id="UP000294599">
    <property type="component" value="Unassembled WGS sequence"/>
</dbReference>
<feature type="binding site" evidence="7">
    <location>
        <position position="254"/>
    </location>
    <ligand>
        <name>NADP(+)</name>
        <dbReference type="ChEBI" id="CHEBI:58349"/>
    </ligand>
</feature>
<dbReference type="Gene3D" id="3.40.50.720">
    <property type="entry name" value="NAD(P)-binding Rossmann-like Domain"/>
    <property type="match status" value="1"/>
</dbReference>
<dbReference type="GO" id="GO:0009073">
    <property type="term" value="P:aromatic amino acid family biosynthetic process"/>
    <property type="evidence" value="ECO:0007669"/>
    <property type="project" value="UniProtKB-KW"/>
</dbReference>
<comment type="catalytic activity">
    <reaction evidence="6 7">
        <text>shikimate + NADP(+) = 3-dehydroshikimate + NADPH + H(+)</text>
        <dbReference type="Rhea" id="RHEA:17737"/>
        <dbReference type="ChEBI" id="CHEBI:15378"/>
        <dbReference type="ChEBI" id="CHEBI:16630"/>
        <dbReference type="ChEBI" id="CHEBI:36208"/>
        <dbReference type="ChEBI" id="CHEBI:57783"/>
        <dbReference type="ChEBI" id="CHEBI:58349"/>
        <dbReference type="EC" id="1.1.1.25"/>
    </reaction>
</comment>
<dbReference type="EMBL" id="SMAF01000025">
    <property type="protein sequence ID" value="TCS93754.1"/>
    <property type="molecule type" value="Genomic_DNA"/>
</dbReference>
<feature type="binding site" evidence="7">
    <location>
        <position position="116"/>
    </location>
    <ligand>
        <name>shikimate</name>
        <dbReference type="ChEBI" id="CHEBI:36208"/>
    </ligand>
</feature>
<dbReference type="PANTHER" id="PTHR21089">
    <property type="entry name" value="SHIKIMATE DEHYDROGENASE"/>
    <property type="match status" value="1"/>
</dbReference>
<evidence type="ECO:0000256" key="5">
    <source>
        <dbReference type="ARBA" id="ARBA00023141"/>
    </source>
</evidence>
<reference evidence="11 12" key="1">
    <citation type="submission" date="2019-03" db="EMBL/GenBank/DDBJ databases">
        <title>Genomic Encyclopedia of Type Strains, Phase IV (KMG-IV): sequencing the most valuable type-strain genomes for metagenomic binning, comparative biology and taxonomic classification.</title>
        <authorList>
            <person name="Goeker M."/>
        </authorList>
    </citation>
    <scope>NUCLEOTIDE SEQUENCE [LARGE SCALE GENOMIC DNA]</scope>
    <source>
        <strain evidence="11 12">DSM 21944</strain>
    </source>
</reference>
<feature type="binding site" evidence="7">
    <location>
        <position position="100"/>
    </location>
    <ligand>
        <name>shikimate</name>
        <dbReference type="ChEBI" id="CHEBI:36208"/>
    </ligand>
</feature>
<dbReference type="Gene3D" id="3.40.50.10860">
    <property type="entry name" value="Leucine Dehydrogenase, chain A, domain 1"/>
    <property type="match status" value="1"/>
</dbReference>
<evidence type="ECO:0000259" key="8">
    <source>
        <dbReference type="Pfam" id="PF01488"/>
    </source>
</evidence>
<dbReference type="SUPFAM" id="SSF53223">
    <property type="entry name" value="Aminoacid dehydrogenase-like, N-terminal domain"/>
    <property type="match status" value="1"/>
</dbReference>
<keyword evidence="3 7" id="KW-0521">NADP</keyword>
<dbReference type="InterPro" id="IPR036291">
    <property type="entry name" value="NAD(P)-bd_dom_sf"/>
</dbReference>
<evidence type="ECO:0000313" key="12">
    <source>
        <dbReference type="Proteomes" id="UP000294599"/>
    </source>
</evidence>
<gene>
    <name evidence="7" type="primary">aroE</name>
    <name evidence="11" type="ORF">EDC25_1259</name>
</gene>
<feature type="binding site" evidence="7">
    <location>
        <position position="75"/>
    </location>
    <ligand>
        <name>shikimate</name>
        <dbReference type="ChEBI" id="CHEBI:36208"/>
    </ligand>
</feature>
<evidence type="ECO:0000256" key="4">
    <source>
        <dbReference type="ARBA" id="ARBA00023002"/>
    </source>
</evidence>
<evidence type="ECO:0000256" key="7">
    <source>
        <dbReference type="HAMAP-Rule" id="MF_00222"/>
    </source>
</evidence>
<comment type="subunit">
    <text evidence="7">Homodimer.</text>
</comment>
<dbReference type="EC" id="1.1.1.25" evidence="2 7"/>
<feature type="domain" description="Quinate/shikimate 5-dehydrogenase/glutamyl-tRNA reductase" evidence="8">
    <location>
        <begin position="124"/>
        <end position="206"/>
    </location>
</feature>
<dbReference type="GO" id="GO:0004764">
    <property type="term" value="F:shikimate 3-dehydrogenase (NADP+) activity"/>
    <property type="evidence" value="ECO:0007669"/>
    <property type="project" value="UniProtKB-UniRule"/>
</dbReference>
<evidence type="ECO:0000256" key="6">
    <source>
        <dbReference type="ARBA" id="ARBA00049442"/>
    </source>
</evidence>
<comment type="caution">
    <text evidence="7">Lacks conserved residue(s) required for the propagation of feature annotation.</text>
</comment>
<dbReference type="InterPro" id="IPR041121">
    <property type="entry name" value="SDH_C"/>
</dbReference>
<feature type="binding site" evidence="7">
    <location>
        <position position="232"/>
    </location>
    <ligand>
        <name>shikimate</name>
        <dbReference type="ChEBI" id="CHEBI:36208"/>
    </ligand>
</feature>
<dbReference type="GO" id="GO:0019632">
    <property type="term" value="P:shikimate metabolic process"/>
    <property type="evidence" value="ECO:0007669"/>
    <property type="project" value="TreeGrafter"/>
</dbReference>
<comment type="function">
    <text evidence="7">Involved in the biosynthesis of the chorismate, which leads to the biosynthesis of aromatic amino acids. Catalyzes the reversible NADPH linked reduction of 3-dehydroshikimate (DHSA) to yield shikimate (SA).</text>
</comment>
<protein>
    <recommendedName>
        <fullName evidence="2 7">Shikimate dehydrogenase (NADP(+))</fullName>
        <shortName evidence="7">SDH</shortName>
        <ecNumber evidence="2 7">1.1.1.25</ecNumber>
    </recommendedName>
</protein>
<accession>A0A4R3L6C9</accession>
<evidence type="ECO:0000259" key="9">
    <source>
        <dbReference type="Pfam" id="PF08501"/>
    </source>
</evidence>
<comment type="caution">
    <text evidence="11">The sequence shown here is derived from an EMBL/GenBank/DDBJ whole genome shotgun (WGS) entry which is preliminary data.</text>
</comment>
<name>A0A4R3L6C9_9GAMM</name>
<dbReference type="OrthoDB" id="9776868at2"/>
<dbReference type="NCBIfam" id="NF001310">
    <property type="entry name" value="PRK00258.1-2"/>
    <property type="match status" value="1"/>
</dbReference>
<proteinExistence type="inferred from homology"/>
<keyword evidence="7" id="KW-0028">Amino-acid biosynthesis</keyword>
<evidence type="ECO:0000313" key="11">
    <source>
        <dbReference type="EMBL" id="TCS93754.1"/>
    </source>
</evidence>
<sequence length="287" mass="30611">MEAPSLRDDGVAPHLRRYALFGHPLTGSRSPRIHALFGEQRGIGLHYELIEAQAADLADTLAQFEREGGLGANITTPVKSAVVPLCHELAPRAQRSGVVNVLQRLEGGGWRGDNTDGEGFINDLCRRKEQDIRARRTLLLGAGGAVAGILPLLLDGGVGEVVIAARRPERADALALRMGEPGRVHSVYWNDLAEHGLFDLVVNGTSAGKHGQAIDLPMRLLSPRAIAYDLNYGEFASGFLGWARGAGAIEAFDGLGMLVDQAAVSFALWHGVEPDADAVYDTLRAGA</sequence>
<evidence type="ECO:0000256" key="3">
    <source>
        <dbReference type="ARBA" id="ARBA00022857"/>
    </source>
</evidence>
<evidence type="ECO:0000259" key="10">
    <source>
        <dbReference type="Pfam" id="PF18317"/>
    </source>
</evidence>
<dbReference type="Pfam" id="PF01488">
    <property type="entry name" value="Shikimate_DH"/>
    <property type="match status" value="1"/>
</dbReference>
<dbReference type="GO" id="GO:0009423">
    <property type="term" value="P:chorismate biosynthetic process"/>
    <property type="evidence" value="ECO:0007669"/>
    <property type="project" value="UniProtKB-UniRule"/>
</dbReference>
<comment type="pathway">
    <text evidence="1 7">Metabolic intermediate biosynthesis; chorismate biosynthesis; chorismate from D-erythrose 4-phosphate and phosphoenolpyruvate: step 4/7.</text>
</comment>
<dbReference type="HAMAP" id="MF_00222">
    <property type="entry name" value="Shikimate_DH_AroE"/>
    <property type="match status" value="1"/>
</dbReference>
<feature type="binding site" evidence="7">
    <location>
        <position position="230"/>
    </location>
    <ligand>
        <name>NADP(+)</name>
        <dbReference type="ChEBI" id="CHEBI:58349"/>
    </ligand>
</feature>
<dbReference type="PANTHER" id="PTHR21089:SF1">
    <property type="entry name" value="BIFUNCTIONAL 3-DEHYDROQUINATE DEHYDRATASE_SHIKIMATE DEHYDROGENASE, CHLOROPLASTIC"/>
    <property type="match status" value="1"/>
</dbReference>
<comment type="similarity">
    <text evidence="7">Belongs to the shikimate dehydrogenase family.</text>
</comment>
<evidence type="ECO:0000256" key="1">
    <source>
        <dbReference type="ARBA" id="ARBA00004871"/>
    </source>
</evidence>
<keyword evidence="12" id="KW-1185">Reference proteome</keyword>
<feature type="active site" description="Proton acceptor" evidence="7">
    <location>
        <position position="79"/>
    </location>
</feature>
<dbReference type="RefSeq" id="WP_132577569.1">
    <property type="nucleotide sequence ID" value="NZ_JBHLWF010000080.1"/>
</dbReference>
<organism evidence="11 12">
    <name type="scientific">Pseudofulvimonas gallinarii</name>
    <dbReference type="NCBI Taxonomy" id="634155"/>
    <lineage>
        <taxon>Bacteria</taxon>
        <taxon>Pseudomonadati</taxon>
        <taxon>Pseudomonadota</taxon>
        <taxon>Gammaproteobacteria</taxon>
        <taxon>Lysobacterales</taxon>
        <taxon>Rhodanobacteraceae</taxon>
        <taxon>Pseudofulvimonas</taxon>
    </lineage>
</organism>
<dbReference type="InterPro" id="IPR046346">
    <property type="entry name" value="Aminoacid_DH-like_N_sf"/>
</dbReference>
<keyword evidence="4 7" id="KW-0560">Oxidoreductase</keyword>
<evidence type="ECO:0000256" key="2">
    <source>
        <dbReference type="ARBA" id="ARBA00012962"/>
    </source>
</evidence>
<dbReference type="UniPathway" id="UPA00053">
    <property type="reaction ID" value="UER00087"/>
</dbReference>
<dbReference type="SUPFAM" id="SSF51735">
    <property type="entry name" value="NAD(P)-binding Rossmann-fold domains"/>
    <property type="match status" value="1"/>
</dbReference>
<dbReference type="GO" id="GO:0050661">
    <property type="term" value="F:NADP binding"/>
    <property type="evidence" value="ECO:0007669"/>
    <property type="project" value="TreeGrafter"/>
</dbReference>
<dbReference type="InterPro" id="IPR006151">
    <property type="entry name" value="Shikm_DH/Glu-tRNA_Rdtase"/>
</dbReference>
<dbReference type="Pfam" id="PF18317">
    <property type="entry name" value="SDH_C"/>
    <property type="match status" value="1"/>
</dbReference>
<keyword evidence="5 7" id="KW-0057">Aromatic amino acid biosynthesis</keyword>
<dbReference type="GO" id="GO:0005829">
    <property type="term" value="C:cytosol"/>
    <property type="evidence" value="ECO:0007669"/>
    <property type="project" value="TreeGrafter"/>
</dbReference>
<feature type="domain" description="SDH C-terminal" evidence="10">
    <location>
        <begin position="254"/>
        <end position="284"/>
    </location>
</feature>
<dbReference type="InterPro" id="IPR013708">
    <property type="entry name" value="Shikimate_DH-bd_N"/>
</dbReference>
<dbReference type="Pfam" id="PF08501">
    <property type="entry name" value="Shikimate_dh_N"/>
    <property type="match status" value="1"/>
</dbReference>
<dbReference type="InterPro" id="IPR022893">
    <property type="entry name" value="Shikimate_DH_fam"/>
</dbReference>